<dbReference type="InterPro" id="IPR011990">
    <property type="entry name" value="TPR-like_helical_dom_sf"/>
</dbReference>
<dbReference type="AlphaFoldDB" id="A0A0B3SWL5"/>
<dbReference type="InterPro" id="IPR027417">
    <property type="entry name" value="P-loop_NTPase"/>
</dbReference>
<gene>
    <name evidence="2" type="ORF">OA50_00664</name>
</gene>
<dbReference type="SUPFAM" id="SSF48452">
    <property type="entry name" value="TPR-like"/>
    <property type="match status" value="1"/>
</dbReference>
<dbReference type="EMBL" id="JSUQ01000002">
    <property type="protein sequence ID" value="KHQ54829.1"/>
    <property type="molecule type" value="Genomic_DNA"/>
</dbReference>
<comment type="caution">
    <text evidence="2">The sequence shown here is derived from an EMBL/GenBank/DDBJ whole genome shotgun (WGS) entry which is preliminary data.</text>
</comment>
<dbReference type="GO" id="GO:0008476">
    <property type="term" value="F:protein-tyrosine sulfotransferase activity"/>
    <property type="evidence" value="ECO:0007669"/>
    <property type="project" value="InterPro"/>
</dbReference>
<proteinExistence type="predicted"/>
<dbReference type="PATRIC" id="fig|1515334.3.peg.675"/>
<reference evidence="2 3" key="1">
    <citation type="submission" date="2014-10" db="EMBL/GenBank/DDBJ databases">
        <title>Genome sequence of Ponticoccus sp. strain UMTAT08 isolated from clonal culture of toxic dinoflagellate Alexandrium tamiyavanichii.</title>
        <authorList>
            <person name="Gan H.Y."/>
            <person name="Muhd D.-D."/>
            <person name="Mohd Noor M.E."/>
            <person name="Yeong Y.S."/>
            <person name="Usup G."/>
        </authorList>
    </citation>
    <scope>NUCLEOTIDE SEQUENCE [LARGE SCALE GENOMIC DNA]</scope>
    <source>
        <strain evidence="2 3">UMTAT08</strain>
    </source>
</reference>
<name>A0A0B3SWL5_9RHOB</name>
<sequence>MTPQQIKTQFGRALSQISKGQLDPAEVTLKSLLLPTKGAPEVHFHLSRIAEARGDTKAQVLELDRALAKKPYEKTLLKSAIEAYSRLEESDKVLGLYDRLISADPKSNQPRGEKAVYLQHLGRFDEAEKILRSLVKRVPRNGEIYRVLGSGRKMPKGDPLLEQMLSLWKDDQLPEMSRMHLGFALAKAMEDIGATEKVFVYLNRANALQRQQAPYDPAEREAEWRAYLDAQESDDYTTLGHDQAPRAVFVTGMPRSGTTLVEQIIASHSQAHAGGEMGHALKQAVAQFGPAQKMTPLAKLSEAKLSHWAEAYTRLVRRDTGQTEGVVTDKSIQTHMVFGLIARGLPGARIIVVHRDPRDTALSIYKNHFKLGTHRYATDLADIADAIKMFRRSVEHWEQRIPDRIHEVRYDDLVSDPEPNARALVDAAGLDWEEACLNFHNSKSGVKTLSLMQVRQPIHAGRREAWRKYERELAPFIEAWGDEPWD</sequence>
<dbReference type="Proteomes" id="UP000030960">
    <property type="component" value="Unassembled WGS sequence"/>
</dbReference>
<dbReference type="Pfam" id="PF13469">
    <property type="entry name" value="Sulfotransfer_3"/>
    <property type="match status" value="1"/>
</dbReference>
<evidence type="ECO:0000313" key="2">
    <source>
        <dbReference type="EMBL" id="KHQ54829.1"/>
    </source>
</evidence>
<accession>A0A0B3SWL5</accession>
<evidence type="ECO:0000256" key="1">
    <source>
        <dbReference type="ARBA" id="ARBA00022679"/>
    </source>
</evidence>
<dbReference type="STRING" id="561184.SAMN05216376_10785"/>
<organism evidence="2 3">
    <name type="scientific">Mameliella alba</name>
    <dbReference type="NCBI Taxonomy" id="561184"/>
    <lineage>
        <taxon>Bacteria</taxon>
        <taxon>Pseudomonadati</taxon>
        <taxon>Pseudomonadota</taxon>
        <taxon>Alphaproteobacteria</taxon>
        <taxon>Rhodobacterales</taxon>
        <taxon>Roseobacteraceae</taxon>
        <taxon>Mameliella</taxon>
    </lineage>
</organism>
<dbReference type="InterPro" id="IPR026634">
    <property type="entry name" value="TPST-like"/>
</dbReference>
<keyword evidence="3" id="KW-1185">Reference proteome</keyword>
<keyword evidence="1" id="KW-0808">Transferase</keyword>
<dbReference type="SUPFAM" id="SSF52540">
    <property type="entry name" value="P-loop containing nucleoside triphosphate hydrolases"/>
    <property type="match status" value="1"/>
</dbReference>
<dbReference type="PANTHER" id="PTHR12788:SF10">
    <property type="entry name" value="PROTEIN-TYROSINE SULFOTRANSFERASE"/>
    <property type="match status" value="1"/>
</dbReference>
<dbReference type="OrthoDB" id="9800698at2"/>
<protein>
    <submittedName>
        <fullName evidence="2">Uncharacterized protein</fullName>
    </submittedName>
</protein>
<dbReference type="Gene3D" id="3.40.50.300">
    <property type="entry name" value="P-loop containing nucleotide triphosphate hydrolases"/>
    <property type="match status" value="1"/>
</dbReference>
<evidence type="ECO:0000313" key="3">
    <source>
        <dbReference type="Proteomes" id="UP000030960"/>
    </source>
</evidence>
<dbReference type="PANTHER" id="PTHR12788">
    <property type="entry name" value="PROTEIN-TYROSINE SULFOTRANSFERASE 2"/>
    <property type="match status" value="1"/>
</dbReference>
<dbReference type="Gene3D" id="1.25.40.10">
    <property type="entry name" value="Tetratricopeptide repeat domain"/>
    <property type="match status" value="1"/>
</dbReference>
<dbReference type="RefSeq" id="WP_043137266.1">
    <property type="nucleotide sequence ID" value="NZ_JSUQ01000002.1"/>
</dbReference>